<dbReference type="STRING" id="1121131.SAMN02745229_02812"/>
<dbReference type="InterPro" id="IPR046716">
    <property type="entry name" value="DUF6608"/>
</dbReference>
<organism evidence="2 3">
    <name type="scientific">Butyrivibrio fibrisolvens DSM 3071</name>
    <dbReference type="NCBI Taxonomy" id="1121131"/>
    <lineage>
        <taxon>Bacteria</taxon>
        <taxon>Bacillati</taxon>
        <taxon>Bacillota</taxon>
        <taxon>Clostridia</taxon>
        <taxon>Lachnospirales</taxon>
        <taxon>Lachnospiraceae</taxon>
        <taxon>Butyrivibrio</taxon>
    </lineage>
</organism>
<evidence type="ECO:0000313" key="2">
    <source>
        <dbReference type="EMBL" id="SHI28986.1"/>
    </source>
</evidence>
<feature type="transmembrane region" description="Helical" evidence="1">
    <location>
        <begin position="12"/>
        <end position="29"/>
    </location>
</feature>
<dbReference type="Proteomes" id="UP000184278">
    <property type="component" value="Unassembled WGS sequence"/>
</dbReference>
<accession>A0A1M5ZXV1</accession>
<dbReference type="Pfam" id="PF20312">
    <property type="entry name" value="DUF6608"/>
    <property type="match status" value="1"/>
</dbReference>
<sequence length="139" mass="15942">MTMKIIDRHNFLSVVCVSFTLIVCGKLLFEKMIGFTDRFYTENIFTCLGVCVLATFVLAMHYYLQRFPFIPVVIGQYIFLIGVIFALIWIAGNFTDMAPSAYKDMFISVTIPYVIGAAAYYISYFMQIKKANDIFSKLD</sequence>
<dbReference type="RefSeq" id="WP_073388685.1">
    <property type="nucleotide sequence ID" value="NZ_FQXK01000025.1"/>
</dbReference>
<keyword evidence="3" id="KW-1185">Reference proteome</keyword>
<reference evidence="3" key="1">
    <citation type="submission" date="2016-11" db="EMBL/GenBank/DDBJ databases">
        <authorList>
            <person name="Varghese N."/>
            <person name="Submissions S."/>
        </authorList>
    </citation>
    <scope>NUCLEOTIDE SEQUENCE [LARGE SCALE GENOMIC DNA]</scope>
    <source>
        <strain evidence="3">DSM 3071</strain>
    </source>
</reference>
<dbReference type="GeneID" id="89507995"/>
<keyword evidence="1" id="KW-0472">Membrane</keyword>
<feature type="transmembrane region" description="Helical" evidence="1">
    <location>
        <begin position="69"/>
        <end position="94"/>
    </location>
</feature>
<evidence type="ECO:0000313" key="3">
    <source>
        <dbReference type="Proteomes" id="UP000184278"/>
    </source>
</evidence>
<dbReference type="AlphaFoldDB" id="A0A1M5ZXV1"/>
<keyword evidence="1" id="KW-0812">Transmembrane</keyword>
<protein>
    <submittedName>
        <fullName evidence="2">Uncharacterized protein</fullName>
    </submittedName>
</protein>
<evidence type="ECO:0000256" key="1">
    <source>
        <dbReference type="SAM" id="Phobius"/>
    </source>
</evidence>
<gene>
    <name evidence="2" type="ORF">SAMN02745229_02812</name>
</gene>
<proteinExistence type="predicted"/>
<feature type="transmembrane region" description="Helical" evidence="1">
    <location>
        <begin position="106"/>
        <end position="126"/>
    </location>
</feature>
<name>A0A1M5ZXV1_BUTFI</name>
<keyword evidence="1" id="KW-1133">Transmembrane helix</keyword>
<dbReference type="OrthoDB" id="2002375at2"/>
<feature type="transmembrane region" description="Helical" evidence="1">
    <location>
        <begin position="41"/>
        <end position="63"/>
    </location>
</feature>
<dbReference type="EMBL" id="FQXK01000025">
    <property type="protein sequence ID" value="SHI28986.1"/>
    <property type="molecule type" value="Genomic_DNA"/>
</dbReference>